<comment type="subcellular location">
    <subcellularLocation>
        <location evidence="1 9">Cytoplasm</location>
    </subcellularLocation>
</comment>
<evidence type="ECO:0000256" key="1">
    <source>
        <dbReference type="ARBA" id="ARBA00004496"/>
    </source>
</evidence>
<dbReference type="InterPro" id="IPR018225">
    <property type="entry name" value="Transaldolase_AS"/>
</dbReference>
<dbReference type="PANTHER" id="PTHR10683">
    <property type="entry name" value="TRANSALDOLASE"/>
    <property type="match status" value="1"/>
</dbReference>
<name>A0AAE9XMU8_9PROT</name>
<dbReference type="GO" id="GO:0004801">
    <property type="term" value="F:transaldolase activity"/>
    <property type="evidence" value="ECO:0007669"/>
    <property type="project" value="UniProtKB-UniRule"/>
</dbReference>
<dbReference type="InterPro" id="IPR001585">
    <property type="entry name" value="TAL/FSA"/>
</dbReference>
<dbReference type="GO" id="GO:0042182">
    <property type="term" value="P:ketone catabolic process"/>
    <property type="evidence" value="ECO:0007669"/>
    <property type="project" value="UniProtKB-ARBA"/>
</dbReference>
<feature type="active site" description="Schiff-base intermediate with substrate" evidence="9">
    <location>
        <position position="83"/>
    </location>
</feature>
<evidence type="ECO:0000256" key="3">
    <source>
        <dbReference type="ARBA" id="ARBA00005740"/>
    </source>
</evidence>
<keyword evidence="6 9" id="KW-0570">Pentose shunt</keyword>
<comment type="pathway">
    <text evidence="2 9">Carbohydrate degradation; pentose phosphate pathway; D-glyceraldehyde 3-phosphate and beta-D-fructose 6-phosphate from D-ribose 5-phosphate and D-xylulose 5-phosphate (non-oxidative stage): step 2/3.</text>
</comment>
<evidence type="ECO:0000256" key="7">
    <source>
        <dbReference type="ARBA" id="ARBA00023270"/>
    </source>
</evidence>
<dbReference type="CDD" id="cd00956">
    <property type="entry name" value="Transaldolase_FSA"/>
    <property type="match status" value="1"/>
</dbReference>
<dbReference type="GO" id="GO:0006098">
    <property type="term" value="P:pentose-phosphate shunt"/>
    <property type="evidence" value="ECO:0007669"/>
    <property type="project" value="UniProtKB-UniRule"/>
</dbReference>
<sequence>MKFFLDTANIDEIREANATGLLDGVTTNPSLIKKSGRDFFEVITEIAKEVAGPVSAETVAHDHETMLKEGLKCAKIADNIAVKVPLTIEGLKTCKALRAQGIMVNVTLCFSANQALLAAKAGATFISPFVGRHDDIGFDGMDLIQDIRTIYDNYEFNTQILVASVRHPVHIHQAALIGADVATFPADVMKKLANHPLTTNGLAAFDKDWAATGFSIL</sequence>
<proteinExistence type="inferred from homology"/>
<organism evidence="10 11">
    <name type="scientific">Gimibacter soli</name>
    <dbReference type="NCBI Taxonomy" id="3024400"/>
    <lineage>
        <taxon>Bacteria</taxon>
        <taxon>Pseudomonadati</taxon>
        <taxon>Pseudomonadota</taxon>
        <taxon>Alphaproteobacteria</taxon>
        <taxon>Kordiimonadales</taxon>
        <taxon>Temperatibacteraceae</taxon>
        <taxon>Gimibacter</taxon>
    </lineage>
</organism>
<dbReference type="GO" id="GO:0005975">
    <property type="term" value="P:carbohydrate metabolic process"/>
    <property type="evidence" value="ECO:0007669"/>
    <property type="project" value="InterPro"/>
</dbReference>
<dbReference type="GO" id="GO:0005737">
    <property type="term" value="C:cytoplasm"/>
    <property type="evidence" value="ECO:0007669"/>
    <property type="project" value="UniProtKB-SubCell"/>
</dbReference>
<accession>A0AAE9XMU8</accession>
<evidence type="ECO:0000256" key="6">
    <source>
        <dbReference type="ARBA" id="ARBA00023126"/>
    </source>
</evidence>
<dbReference type="HAMAP" id="MF_00494">
    <property type="entry name" value="Transaldolase_3b"/>
    <property type="match status" value="1"/>
</dbReference>
<dbReference type="PROSITE" id="PS01054">
    <property type="entry name" value="TRANSALDOLASE_1"/>
    <property type="match status" value="1"/>
</dbReference>
<dbReference type="SUPFAM" id="SSF51569">
    <property type="entry name" value="Aldolase"/>
    <property type="match status" value="1"/>
</dbReference>
<evidence type="ECO:0000256" key="8">
    <source>
        <dbReference type="ARBA" id="ARBA00048810"/>
    </source>
</evidence>
<dbReference type="RefSeq" id="WP_289503602.1">
    <property type="nucleotide sequence ID" value="NZ_CP116805.1"/>
</dbReference>
<evidence type="ECO:0000256" key="9">
    <source>
        <dbReference type="HAMAP-Rule" id="MF_00494"/>
    </source>
</evidence>
<dbReference type="InterPro" id="IPR022999">
    <property type="entry name" value="Transaldolase_3B"/>
</dbReference>
<gene>
    <name evidence="10" type="primary">fsa</name>
    <name evidence="9" type="synonym">tal</name>
    <name evidence="10" type="ORF">PH603_15300</name>
</gene>
<dbReference type="Proteomes" id="UP001217500">
    <property type="component" value="Chromosome"/>
</dbReference>
<keyword evidence="7 9" id="KW-0704">Schiff base</keyword>
<dbReference type="NCBIfam" id="TIGR00875">
    <property type="entry name" value="fsa_talC_mipB"/>
    <property type="match status" value="1"/>
</dbReference>
<dbReference type="InterPro" id="IPR013785">
    <property type="entry name" value="Aldolase_TIM"/>
</dbReference>
<comment type="similarity">
    <text evidence="3 9">Belongs to the transaldolase family. Type 3B subfamily.</text>
</comment>
<dbReference type="InterPro" id="IPR033919">
    <property type="entry name" value="TSA/FSA_arc/bac"/>
</dbReference>
<dbReference type="Gene3D" id="3.20.20.70">
    <property type="entry name" value="Aldolase class I"/>
    <property type="match status" value="1"/>
</dbReference>
<dbReference type="GO" id="GO:0016832">
    <property type="term" value="F:aldehyde-lyase activity"/>
    <property type="evidence" value="ECO:0007669"/>
    <property type="project" value="InterPro"/>
</dbReference>
<dbReference type="InterPro" id="IPR004731">
    <property type="entry name" value="Transaldolase_3B/F6P_aldolase"/>
</dbReference>
<evidence type="ECO:0000256" key="5">
    <source>
        <dbReference type="ARBA" id="ARBA00022679"/>
    </source>
</evidence>
<comment type="catalytic activity">
    <reaction evidence="8 9">
        <text>D-sedoheptulose 7-phosphate + D-glyceraldehyde 3-phosphate = D-erythrose 4-phosphate + beta-D-fructose 6-phosphate</text>
        <dbReference type="Rhea" id="RHEA:17053"/>
        <dbReference type="ChEBI" id="CHEBI:16897"/>
        <dbReference type="ChEBI" id="CHEBI:57483"/>
        <dbReference type="ChEBI" id="CHEBI:57634"/>
        <dbReference type="ChEBI" id="CHEBI:59776"/>
        <dbReference type="EC" id="2.2.1.2"/>
    </reaction>
</comment>
<keyword evidence="4 9" id="KW-0963">Cytoplasm</keyword>
<keyword evidence="11" id="KW-1185">Reference proteome</keyword>
<protein>
    <recommendedName>
        <fullName evidence="9">Probable transaldolase</fullName>
        <ecNumber evidence="9">2.2.1.2</ecNumber>
    </recommendedName>
</protein>
<reference evidence="10" key="1">
    <citation type="submission" date="2023-01" db="EMBL/GenBank/DDBJ databases">
        <title>The genome sequence of Kordiimonadaceae bacterium 6D33.</title>
        <authorList>
            <person name="Liu Y."/>
        </authorList>
    </citation>
    <scope>NUCLEOTIDE SEQUENCE</scope>
    <source>
        <strain evidence="10">6D33</strain>
    </source>
</reference>
<evidence type="ECO:0000256" key="2">
    <source>
        <dbReference type="ARBA" id="ARBA00004857"/>
    </source>
</evidence>
<dbReference type="FunFam" id="3.20.20.70:FF:000018">
    <property type="entry name" value="Probable transaldolase"/>
    <property type="match status" value="1"/>
</dbReference>
<evidence type="ECO:0000313" key="11">
    <source>
        <dbReference type="Proteomes" id="UP001217500"/>
    </source>
</evidence>
<keyword evidence="5 9" id="KW-0808">Transferase</keyword>
<dbReference type="AlphaFoldDB" id="A0AAE9XMU8"/>
<dbReference type="Pfam" id="PF00923">
    <property type="entry name" value="TAL_FSA"/>
    <property type="match status" value="1"/>
</dbReference>
<evidence type="ECO:0000256" key="4">
    <source>
        <dbReference type="ARBA" id="ARBA00022490"/>
    </source>
</evidence>
<dbReference type="PANTHER" id="PTHR10683:SF40">
    <property type="entry name" value="FRUCTOSE-6-PHOSPHATE ALDOLASE 1-RELATED"/>
    <property type="match status" value="1"/>
</dbReference>
<dbReference type="EC" id="2.2.1.2" evidence="9"/>
<evidence type="ECO:0000313" key="10">
    <source>
        <dbReference type="EMBL" id="WCL53903.1"/>
    </source>
</evidence>
<comment type="function">
    <text evidence="9">Transaldolase is important for the balance of metabolites in the pentose-phosphate pathway.</text>
</comment>
<dbReference type="KEGG" id="gso:PH603_15300"/>
<dbReference type="EMBL" id="CP116805">
    <property type="protein sequence ID" value="WCL53903.1"/>
    <property type="molecule type" value="Genomic_DNA"/>
</dbReference>